<feature type="domain" description="Putative restriction endonuclease" evidence="1">
    <location>
        <begin position="19"/>
        <end position="96"/>
    </location>
</feature>
<dbReference type="Proteomes" id="UP000190797">
    <property type="component" value="Chromosome"/>
</dbReference>
<protein>
    <recommendedName>
        <fullName evidence="1">Putative restriction endonuclease domain-containing protein</fullName>
    </recommendedName>
</protein>
<proteinExistence type="predicted"/>
<evidence type="ECO:0000313" key="3">
    <source>
        <dbReference type="Proteomes" id="UP000190797"/>
    </source>
</evidence>
<evidence type="ECO:0000259" key="1">
    <source>
        <dbReference type="Pfam" id="PF05685"/>
    </source>
</evidence>
<gene>
    <name evidence="2" type="ORF">BKM31_00100</name>
</gene>
<dbReference type="EMBL" id="CP017717">
    <property type="protein sequence ID" value="AQZ60129.1"/>
    <property type="molecule type" value="Genomic_DNA"/>
</dbReference>
<dbReference type="InterPro" id="IPR008538">
    <property type="entry name" value="Uma2"/>
</dbReference>
<dbReference type="Gene3D" id="3.90.1570.10">
    <property type="entry name" value="tt1808, chain A"/>
    <property type="match status" value="1"/>
</dbReference>
<dbReference type="CDD" id="cd06260">
    <property type="entry name" value="DUF820-like"/>
    <property type="match status" value="1"/>
</dbReference>
<dbReference type="SUPFAM" id="SSF52980">
    <property type="entry name" value="Restriction endonuclease-like"/>
    <property type="match status" value="1"/>
</dbReference>
<dbReference type="Pfam" id="PF05685">
    <property type="entry name" value="Uma2"/>
    <property type="match status" value="1"/>
</dbReference>
<reference evidence="3" key="1">
    <citation type="journal article" date="2017" name="Med. Chem. Commun.">
        <title>Nonomuraea sp. ATCC 55076 harbours the largest actinomycete chromosome to date and the kistamicin biosynthetic gene cluster.</title>
        <authorList>
            <person name="Nazari B."/>
            <person name="Forneris C.C."/>
            <person name="Gibson M.I."/>
            <person name="Moon K."/>
            <person name="Schramma K.R."/>
            <person name="Seyedsayamdost M.R."/>
        </authorList>
    </citation>
    <scope>NUCLEOTIDE SEQUENCE [LARGE SCALE GENOMIC DNA]</scope>
    <source>
        <strain evidence="3">ATCC 55076</strain>
    </source>
</reference>
<sequence>MLTPPDCSRWGDELLSSGVIMAAEVVSPTSTLADRVTKPRLYALGRVPVYLLIDPIAEPPAVTVYSNIQDGKYCTTTSVALGKRIHLPSPIDFELDTSMIRV</sequence>
<name>A0A1U9ZQB1_9ACTN</name>
<dbReference type="InterPro" id="IPR011335">
    <property type="entry name" value="Restrct_endonuc-II-like"/>
</dbReference>
<dbReference type="AlphaFoldDB" id="A0A1U9ZQB1"/>
<dbReference type="KEGG" id="noa:BKM31_00100"/>
<evidence type="ECO:0000313" key="2">
    <source>
        <dbReference type="EMBL" id="AQZ60129.1"/>
    </source>
</evidence>
<accession>A0A1U9ZQB1</accession>
<organism evidence="2 3">
    <name type="scientific">[Actinomadura] parvosata subsp. kistnae</name>
    <dbReference type="NCBI Taxonomy" id="1909395"/>
    <lineage>
        <taxon>Bacteria</taxon>
        <taxon>Bacillati</taxon>
        <taxon>Actinomycetota</taxon>
        <taxon>Actinomycetes</taxon>
        <taxon>Streptosporangiales</taxon>
        <taxon>Streptosporangiaceae</taxon>
        <taxon>Nonomuraea</taxon>
    </lineage>
</organism>
<keyword evidence="3" id="KW-1185">Reference proteome</keyword>
<dbReference type="InterPro" id="IPR012296">
    <property type="entry name" value="Nuclease_put_TT1808"/>
</dbReference>